<accession>I0L2B2</accession>
<dbReference type="InterPro" id="IPR036390">
    <property type="entry name" value="WH_DNA-bd_sf"/>
</dbReference>
<dbReference type="OrthoDB" id="3217017at2"/>
<evidence type="ECO:0000256" key="2">
    <source>
        <dbReference type="ARBA" id="ARBA00023125"/>
    </source>
</evidence>
<sequence length="164" mass="17905">MTTGTSGPDGAAPDLMFLMSWATHALAQEHAAALSGLGISTRAYCVLDRGCTGEFTQSQLGDMCGIDKTTMVVTLDELERAGLVERRTSTTDRRARIVTVTPDGERLVADARRIVARLQGDILDTVPSRDRRIFLDVLGRLVDGRLSTFVQTDRPVRRRSSRAA</sequence>
<dbReference type="GO" id="GO:0003677">
    <property type="term" value="F:DNA binding"/>
    <property type="evidence" value="ECO:0007669"/>
    <property type="project" value="UniProtKB-KW"/>
</dbReference>
<keyword evidence="6" id="KW-1185">Reference proteome</keyword>
<evidence type="ECO:0000256" key="1">
    <source>
        <dbReference type="ARBA" id="ARBA00023015"/>
    </source>
</evidence>
<proteinExistence type="predicted"/>
<protein>
    <submittedName>
        <fullName evidence="5">Transcriptional regulator, MarR family</fullName>
    </submittedName>
</protein>
<dbReference type="GO" id="GO:0003700">
    <property type="term" value="F:DNA-binding transcription factor activity"/>
    <property type="evidence" value="ECO:0007669"/>
    <property type="project" value="InterPro"/>
</dbReference>
<dbReference type="eggNOG" id="COG1846">
    <property type="taxonomic scope" value="Bacteria"/>
</dbReference>
<evidence type="ECO:0000259" key="4">
    <source>
        <dbReference type="PROSITE" id="PS50995"/>
    </source>
</evidence>
<dbReference type="AlphaFoldDB" id="I0L2B2"/>
<dbReference type="PRINTS" id="PR00598">
    <property type="entry name" value="HTHMARR"/>
</dbReference>
<keyword evidence="2" id="KW-0238">DNA-binding</keyword>
<dbReference type="SMART" id="SM00347">
    <property type="entry name" value="HTH_MARR"/>
    <property type="match status" value="1"/>
</dbReference>
<dbReference type="PANTHER" id="PTHR42756">
    <property type="entry name" value="TRANSCRIPTIONAL REGULATOR, MARR"/>
    <property type="match status" value="1"/>
</dbReference>
<gene>
    <name evidence="5" type="ORF">MILUP08_42890</name>
</gene>
<comment type="caution">
    <text evidence="5">The sequence shown here is derived from an EMBL/GenBank/DDBJ whole genome shotgun (WGS) entry which is preliminary data.</text>
</comment>
<evidence type="ECO:0000313" key="5">
    <source>
        <dbReference type="EMBL" id="CCH17959.1"/>
    </source>
</evidence>
<organism evidence="5 6">
    <name type="scientific">Micromonospora lupini str. Lupac 08</name>
    <dbReference type="NCBI Taxonomy" id="1150864"/>
    <lineage>
        <taxon>Bacteria</taxon>
        <taxon>Bacillati</taxon>
        <taxon>Actinomycetota</taxon>
        <taxon>Actinomycetes</taxon>
        <taxon>Micromonosporales</taxon>
        <taxon>Micromonosporaceae</taxon>
        <taxon>Micromonospora</taxon>
    </lineage>
</organism>
<keyword evidence="1" id="KW-0805">Transcription regulation</keyword>
<dbReference type="RefSeq" id="WP_007459017.1">
    <property type="nucleotide sequence ID" value="NZ_HF570108.1"/>
</dbReference>
<dbReference type="PANTHER" id="PTHR42756:SF1">
    <property type="entry name" value="TRANSCRIPTIONAL REPRESSOR OF EMRAB OPERON"/>
    <property type="match status" value="1"/>
</dbReference>
<dbReference type="InterPro" id="IPR036388">
    <property type="entry name" value="WH-like_DNA-bd_sf"/>
</dbReference>
<dbReference type="Gene3D" id="1.10.10.10">
    <property type="entry name" value="Winged helix-like DNA-binding domain superfamily/Winged helix DNA-binding domain"/>
    <property type="match status" value="1"/>
</dbReference>
<dbReference type="InterPro" id="IPR000835">
    <property type="entry name" value="HTH_MarR-typ"/>
</dbReference>
<dbReference type="SUPFAM" id="SSF46785">
    <property type="entry name" value="Winged helix' DNA-binding domain"/>
    <property type="match status" value="1"/>
</dbReference>
<dbReference type="Proteomes" id="UP000003448">
    <property type="component" value="Unassembled WGS sequence"/>
</dbReference>
<feature type="domain" description="HTH marR-type" evidence="4">
    <location>
        <begin position="12"/>
        <end position="143"/>
    </location>
</feature>
<dbReference type="EMBL" id="CAIE01000022">
    <property type="protein sequence ID" value="CCH17959.1"/>
    <property type="molecule type" value="Genomic_DNA"/>
</dbReference>
<keyword evidence="3" id="KW-0804">Transcription</keyword>
<dbReference type="PROSITE" id="PS50995">
    <property type="entry name" value="HTH_MARR_2"/>
    <property type="match status" value="1"/>
</dbReference>
<name>I0L2B2_9ACTN</name>
<evidence type="ECO:0000313" key="6">
    <source>
        <dbReference type="Proteomes" id="UP000003448"/>
    </source>
</evidence>
<reference evidence="6" key="1">
    <citation type="journal article" date="2012" name="J. Bacteriol.">
        <title>Genome Sequence of Micromonospora lupini Lupac 08, Isolated from Root Nodules of Lupinus angustifolius.</title>
        <authorList>
            <person name="Alonso-Vega P."/>
            <person name="Normand P."/>
            <person name="Bacigalupe R."/>
            <person name="Pujic P."/>
            <person name="Lajus A."/>
            <person name="Vallenet D."/>
            <person name="Carro L."/>
            <person name="Coll P."/>
            <person name="Trujillo M.E."/>
        </authorList>
    </citation>
    <scope>NUCLEOTIDE SEQUENCE [LARGE SCALE GENOMIC DNA]</scope>
    <source>
        <strain evidence="6">Lupac 08</strain>
    </source>
</reference>
<evidence type="ECO:0000256" key="3">
    <source>
        <dbReference type="ARBA" id="ARBA00023163"/>
    </source>
</evidence>
<dbReference type="Pfam" id="PF12802">
    <property type="entry name" value="MarR_2"/>
    <property type="match status" value="1"/>
</dbReference>
<dbReference type="STRING" id="1150864.MILUP08_42890"/>